<sequence>MSTSDAQDIADLKREVRRQGELIDDLYRRLGAAAPTAGPSAAVPDEITDALRAGKLPIAMKLWHERNGGSLSDAKKQVEEYARSLGL</sequence>
<dbReference type="RefSeq" id="WP_146240556.1">
    <property type="nucleotide sequence ID" value="NZ_QJSP01000025.1"/>
</dbReference>
<name>A0A318REP4_WILLI</name>
<dbReference type="EMBL" id="QJSP01000025">
    <property type="protein sequence ID" value="PYE12118.1"/>
    <property type="molecule type" value="Genomic_DNA"/>
</dbReference>
<protein>
    <submittedName>
        <fullName evidence="1">Uncharacterized protein</fullName>
    </submittedName>
</protein>
<dbReference type="Proteomes" id="UP000247591">
    <property type="component" value="Unassembled WGS sequence"/>
</dbReference>
<dbReference type="AlphaFoldDB" id="A0A318REP4"/>
<dbReference type="OrthoDB" id="4578566at2"/>
<keyword evidence="2" id="KW-1185">Reference proteome</keyword>
<evidence type="ECO:0000313" key="2">
    <source>
        <dbReference type="Proteomes" id="UP000247591"/>
    </source>
</evidence>
<accession>A0A318REP4</accession>
<reference evidence="1 2" key="1">
    <citation type="submission" date="2018-06" db="EMBL/GenBank/DDBJ databases">
        <title>Genomic Encyclopedia of Type Strains, Phase IV (KMG-IV): sequencing the most valuable type-strain genomes for metagenomic binning, comparative biology and taxonomic classification.</title>
        <authorList>
            <person name="Goeker M."/>
        </authorList>
    </citation>
    <scope>NUCLEOTIDE SEQUENCE [LARGE SCALE GENOMIC DNA]</scope>
    <source>
        <strain evidence="1 2">DSM 45521</strain>
    </source>
</reference>
<evidence type="ECO:0000313" key="1">
    <source>
        <dbReference type="EMBL" id="PYE12118.1"/>
    </source>
</evidence>
<organism evidence="1 2">
    <name type="scientific">Williamsia limnetica</name>
    <dbReference type="NCBI Taxonomy" id="882452"/>
    <lineage>
        <taxon>Bacteria</taxon>
        <taxon>Bacillati</taxon>
        <taxon>Actinomycetota</taxon>
        <taxon>Actinomycetes</taxon>
        <taxon>Mycobacteriales</taxon>
        <taxon>Nocardiaceae</taxon>
        <taxon>Williamsia</taxon>
    </lineage>
</organism>
<proteinExistence type="predicted"/>
<gene>
    <name evidence="1" type="ORF">DFR67_12539</name>
</gene>
<comment type="caution">
    <text evidence="1">The sequence shown here is derived from an EMBL/GenBank/DDBJ whole genome shotgun (WGS) entry which is preliminary data.</text>
</comment>